<feature type="region of interest" description="Disordered" evidence="1">
    <location>
        <begin position="46"/>
        <end position="106"/>
    </location>
</feature>
<keyword evidence="2" id="KW-0812">Transmembrane</keyword>
<keyword evidence="2" id="KW-1133">Transmembrane helix</keyword>
<feature type="domain" description="SBP-type" evidence="3">
    <location>
        <begin position="1"/>
        <end position="49"/>
    </location>
</feature>
<feature type="region of interest" description="Disordered" evidence="1">
    <location>
        <begin position="171"/>
        <end position="211"/>
    </location>
</feature>
<feature type="region of interest" description="Disordered" evidence="1">
    <location>
        <begin position="713"/>
        <end position="747"/>
    </location>
</feature>
<dbReference type="Gene3D" id="1.25.40.20">
    <property type="entry name" value="Ankyrin repeat-containing domain"/>
    <property type="match status" value="1"/>
</dbReference>
<feature type="transmembrane region" description="Helical" evidence="2">
    <location>
        <begin position="1817"/>
        <end position="1837"/>
    </location>
</feature>
<dbReference type="SUPFAM" id="SSF103612">
    <property type="entry name" value="SBT domain"/>
    <property type="match status" value="1"/>
</dbReference>
<dbReference type="PROSITE" id="PS51141">
    <property type="entry name" value="ZF_SBP"/>
    <property type="match status" value="1"/>
</dbReference>
<accession>A0A8J4CPL0</accession>
<reference evidence="4" key="1">
    <citation type="journal article" date="2021" name="Proc. Natl. Acad. Sci. U.S.A.">
        <title>Three genomes in the algal genus Volvox reveal the fate of a haploid sex-determining region after a transition to homothallism.</title>
        <authorList>
            <person name="Yamamoto K."/>
            <person name="Hamaji T."/>
            <person name="Kawai-Toyooka H."/>
            <person name="Matsuzaki R."/>
            <person name="Takahashi F."/>
            <person name="Nishimura Y."/>
            <person name="Kawachi M."/>
            <person name="Noguchi H."/>
            <person name="Minakuchi Y."/>
            <person name="Umen J.G."/>
            <person name="Toyoda A."/>
            <person name="Nozaki H."/>
        </authorList>
    </citation>
    <scope>NUCLEOTIDE SEQUENCE</scope>
    <source>
        <strain evidence="4">NIES-3786</strain>
    </source>
</reference>
<dbReference type="InterPro" id="IPR036770">
    <property type="entry name" value="Ankyrin_rpt-contain_sf"/>
</dbReference>
<comment type="caution">
    <text evidence="4">The sequence shown here is derived from an EMBL/GenBank/DDBJ whole genome shotgun (WGS) entry which is preliminary data.</text>
</comment>
<dbReference type="OrthoDB" id="551461at2759"/>
<feature type="compositionally biased region" description="Polar residues" evidence="1">
    <location>
        <begin position="65"/>
        <end position="74"/>
    </location>
</feature>
<keyword evidence="5" id="KW-1185">Reference proteome</keyword>
<dbReference type="InterPro" id="IPR004333">
    <property type="entry name" value="SBP_dom"/>
</dbReference>
<evidence type="ECO:0000256" key="2">
    <source>
        <dbReference type="SAM" id="Phobius"/>
    </source>
</evidence>
<protein>
    <recommendedName>
        <fullName evidence="3">SBP-type domain-containing protein</fullName>
    </recommendedName>
</protein>
<feature type="compositionally biased region" description="Low complexity" evidence="1">
    <location>
        <begin position="725"/>
        <end position="743"/>
    </location>
</feature>
<dbReference type="InterPro" id="IPR036893">
    <property type="entry name" value="SBP_sf"/>
</dbReference>
<feature type="compositionally biased region" description="Gly residues" evidence="1">
    <location>
        <begin position="673"/>
        <end position="684"/>
    </location>
</feature>
<dbReference type="EMBL" id="BNCP01000036">
    <property type="protein sequence ID" value="GIL86472.1"/>
    <property type="molecule type" value="Genomic_DNA"/>
</dbReference>
<name>A0A8J4CPL0_9CHLO</name>
<evidence type="ECO:0000313" key="4">
    <source>
        <dbReference type="EMBL" id="GIL86472.1"/>
    </source>
</evidence>
<dbReference type="Pfam" id="PF03110">
    <property type="entry name" value="SBP"/>
    <property type="match status" value="1"/>
</dbReference>
<dbReference type="Gene3D" id="4.10.1100.10">
    <property type="entry name" value="Transcription factor, SBP-box domain"/>
    <property type="match status" value="1"/>
</dbReference>
<feature type="transmembrane region" description="Helical" evidence="2">
    <location>
        <begin position="1857"/>
        <end position="1879"/>
    </location>
</feature>
<proteinExistence type="predicted"/>
<evidence type="ECO:0000259" key="3">
    <source>
        <dbReference type="PROSITE" id="PS51141"/>
    </source>
</evidence>
<sequence length="1897" mass="195417">MKAVQVLINGDKMRYCQQCGHFENLDQFVGSNRSCKMSLDRRSAIAQASKQKGGRSIRSRDQQVGREQSTNDNTSSDKGDASGSAWGSPAEIARTESGKRIAPGDQSCMTRDIDLAADSSNPQSQSLGSRLIGIPAPSRAAGISHEQPALVGGSSTNPNSTIQLSCATHKARGDDTTVPHTNGPLGPNQQKSAAPLNSSGSIGLAGLNLQPTPGGGWPNAEMSGCGGGSRSGGVDGASGNFGGGLILGARRPMCSQLGSADAPLSAVLSHRESTHPRAASKSLTPSEVQQMITPGGLAGSAQWAPSGSGSIGAARGFCGGMSGVAAAAGTASGNQTLTYPRSGRLLGATSAQPSLFSAAPSPVVAALGAASLLGIHDPRLEMQLQDIVNSAQLEGQGWYGGASATAMEVSAYTSNGGDGLGHGEAHTLRGGFCSGDGATISQQMYDCFAGAEPGPVARAGLDTTVGNGRHFLRCGPGSASLNNAVAGGSINNQPSALGPSATSAPGRWHQAVGGGGGSGSSHWRADLDSRGHTHGNSTSLETCIQYLQRQQQQQQQQPVSQQQTCAYGHSSAGVGGGMGADANPQGIAGRRSTRELLRYRPEEPDQLVRMALKLTNRSPDELEPSTIASLRQMLSVYDKLQSVQGYVRPGCTQLIVDAHRTLDTGPPGPAAAAGGGRGGSGGGSRDTAPRVPLFDNRGNAACTSRGGIGSRFLSGSGLSDRDGSASKPPSSSSSWYGDSNYNSQQSGEMPMSLREMLLDAGVATDAEALLRNPVVLTALRDIATCNETALICQIDDLALSVGKDGTVEETFKLHELPTIVAASCAAISGDNAAAGVTVYGTHLESIGVIFWARMHGVCYQLQSCVGRSGGVELRLPALPQVGLLQLEAGTPGGMAVGPSYPLLVLPSAETVVEIHAIASAMGPASLRRFIADFGFVLGVNALLSQPLNGVVPAKCSPLVSLFTQTTDISNSLGTWGSTDSASIGCRHVSEQGASSSVDATADTAITEIERVRSAETAFISAVAAFSPPQSQQAAPRRRVIMSRCNSRNSSPPCSSGAGCGSLFGLAADPTEAMTNADDEQVVDLLLNTGAVRNLLETSLALLRVLVDRRMLYCTKLLVSRLCELAERFPDRVHCGLAPLPDPGSGFGIMHSAAQAGDMELLLSLLELEGLLGEHCSLFARGVNGVTPLHLMALLPQAPQLLGSLQRLHPEVKQALLSSTADDGMTPLQLYQMLHMPGMESQTGAHVGTAITMPACGSLPSPARVGEGSMSRTTFVVAGGGAGPAPVLRLDAAAGTVSGTTAVPVDMLIAAAAAPELGIQSEPWSAQINSAAPPGLVGRARPVVAERRSVREMAAALMKNRAVSHSADDLLKSDGYHDCGNVAAGDGSDVHAVAGVADVSAAAHITPLVAAATIPSELSRRRPVGQQRMYQCRQTSQPAYSTAPTSMAHAMLEAAACGSLSVNTRQDMEDISRPRTSTATARLVAVTSESAATSAIARGQQAAGLKPPFPWSSFPQLARDECAVAAGDVSNAGASEEVRDTAVAMPFTTLLEAQGKAWAAQGKEPTSATVALLRNRSVGAAGHLIDPMKTLVVSMVADERLAAVATRAVDGVDDSACGGEESVASTSSFGASNSTCCSVRNAAAAIAVALSASEPWTLPMEPSFWARPSVHDEQSLLQQQQPQSLRRRGLQAASPAVAEAALAEVAENSRVGFDNSFHNTRPEETEAQGALGATPIRRPDSVLVAAVGAAHAVAGVGSQGDSWPPTEAEELEVRVANTAEKEHPLRWEFTPAAVDTSAPSRSLIATAAIFRMLLSPRALMPLLVGLGAGVAATVQVRLGLDMWRRLLMLLNILAHGTLYPGGPFVLTACALGLLLLLMLLSRLQGQGVRVRTASACEQ</sequence>
<gene>
    <name evidence="4" type="ORF">Vretifemale_14784</name>
</gene>
<organism evidence="4 5">
    <name type="scientific">Volvox reticuliferus</name>
    <dbReference type="NCBI Taxonomy" id="1737510"/>
    <lineage>
        <taxon>Eukaryota</taxon>
        <taxon>Viridiplantae</taxon>
        <taxon>Chlorophyta</taxon>
        <taxon>core chlorophytes</taxon>
        <taxon>Chlorophyceae</taxon>
        <taxon>CS clade</taxon>
        <taxon>Chlamydomonadales</taxon>
        <taxon>Volvocaceae</taxon>
        <taxon>Volvox</taxon>
    </lineage>
</organism>
<dbReference type="GO" id="GO:0003677">
    <property type="term" value="F:DNA binding"/>
    <property type="evidence" value="ECO:0007669"/>
    <property type="project" value="InterPro"/>
</dbReference>
<evidence type="ECO:0000256" key="1">
    <source>
        <dbReference type="SAM" id="MobiDB-lite"/>
    </source>
</evidence>
<dbReference type="Proteomes" id="UP000747110">
    <property type="component" value="Unassembled WGS sequence"/>
</dbReference>
<evidence type="ECO:0000313" key="5">
    <source>
        <dbReference type="Proteomes" id="UP000747110"/>
    </source>
</evidence>
<feature type="region of interest" description="Disordered" evidence="1">
    <location>
        <begin position="660"/>
        <end position="699"/>
    </location>
</feature>
<feature type="compositionally biased region" description="Polar residues" evidence="1">
    <location>
        <begin position="187"/>
        <end position="201"/>
    </location>
</feature>
<dbReference type="GO" id="GO:0005634">
    <property type="term" value="C:nucleus"/>
    <property type="evidence" value="ECO:0007669"/>
    <property type="project" value="InterPro"/>
</dbReference>
<keyword evidence="2" id="KW-0472">Membrane</keyword>